<evidence type="ECO:0000313" key="2">
    <source>
        <dbReference type="Proteomes" id="UP000001312"/>
    </source>
</evidence>
<dbReference type="GeneID" id="5485218"/>
<keyword evidence="2" id="KW-1185">Reference proteome</keyword>
<organism evidence="1 2">
    <name type="scientific">Sclerotinia sclerotiorum (strain ATCC 18683 / 1980 / Ss-1)</name>
    <name type="common">White mold</name>
    <name type="synonym">Whetzelinia sclerotiorum</name>
    <dbReference type="NCBI Taxonomy" id="665079"/>
    <lineage>
        <taxon>Eukaryota</taxon>
        <taxon>Fungi</taxon>
        <taxon>Dikarya</taxon>
        <taxon>Ascomycota</taxon>
        <taxon>Pezizomycotina</taxon>
        <taxon>Leotiomycetes</taxon>
        <taxon>Helotiales</taxon>
        <taxon>Sclerotiniaceae</taxon>
        <taxon>Sclerotinia</taxon>
    </lineage>
</organism>
<dbReference type="Proteomes" id="UP000001312">
    <property type="component" value="Unassembled WGS sequence"/>
</dbReference>
<name>A7EX94_SCLS1</name>
<reference evidence="2" key="1">
    <citation type="journal article" date="2011" name="PLoS Genet.">
        <title>Genomic analysis of the necrotrophic fungal pathogens Sclerotinia sclerotiorum and Botrytis cinerea.</title>
        <authorList>
            <person name="Amselem J."/>
            <person name="Cuomo C.A."/>
            <person name="van Kan J.A."/>
            <person name="Viaud M."/>
            <person name="Benito E.P."/>
            <person name="Couloux A."/>
            <person name="Coutinho P.M."/>
            <person name="de Vries R.P."/>
            <person name="Dyer P.S."/>
            <person name="Fillinger S."/>
            <person name="Fournier E."/>
            <person name="Gout L."/>
            <person name="Hahn M."/>
            <person name="Kohn L."/>
            <person name="Lapalu N."/>
            <person name="Plummer K.M."/>
            <person name="Pradier J.M."/>
            <person name="Quevillon E."/>
            <person name="Sharon A."/>
            <person name="Simon A."/>
            <person name="ten Have A."/>
            <person name="Tudzynski B."/>
            <person name="Tudzynski P."/>
            <person name="Wincker P."/>
            <person name="Andrew M."/>
            <person name="Anthouard V."/>
            <person name="Beever R.E."/>
            <person name="Beffa R."/>
            <person name="Benoit I."/>
            <person name="Bouzid O."/>
            <person name="Brault B."/>
            <person name="Chen Z."/>
            <person name="Choquer M."/>
            <person name="Collemare J."/>
            <person name="Cotton P."/>
            <person name="Danchin E.G."/>
            <person name="Da Silva C."/>
            <person name="Gautier A."/>
            <person name="Giraud C."/>
            <person name="Giraud T."/>
            <person name="Gonzalez C."/>
            <person name="Grossetete S."/>
            <person name="Guldener U."/>
            <person name="Henrissat B."/>
            <person name="Howlett B.J."/>
            <person name="Kodira C."/>
            <person name="Kretschmer M."/>
            <person name="Lappartient A."/>
            <person name="Leroch M."/>
            <person name="Levis C."/>
            <person name="Mauceli E."/>
            <person name="Neuveglise C."/>
            <person name="Oeser B."/>
            <person name="Pearson M."/>
            <person name="Poulain J."/>
            <person name="Poussereau N."/>
            <person name="Quesneville H."/>
            <person name="Rascle C."/>
            <person name="Schumacher J."/>
            <person name="Segurens B."/>
            <person name="Sexton A."/>
            <person name="Silva E."/>
            <person name="Sirven C."/>
            <person name="Soanes D.M."/>
            <person name="Talbot N.J."/>
            <person name="Templeton M."/>
            <person name="Yandava C."/>
            <person name="Yarden O."/>
            <person name="Zeng Q."/>
            <person name="Rollins J.A."/>
            <person name="Lebrun M.H."/>
            <person name="Dickman M."/>
        </authorList>
    </citation>
    <scope>NUCLEOTIDE SEQUENCE [LARGE SCALE GENOMIC DNA]</scope>
    <source>
        <strain evidence="2">ATCC 18683 / 1980 / Ss-1</strain>
    </source>
</reference>
<evidence type="ECO:0000313" key="1">
    <source>
        <dbReference type="EMBL" id="EDN94086.1"/>
    </source>
</evidence>
<gene>
    <name evidence="1" type="ORF">SS1G_09955</name>
</gene>
<dbReference type="KEGG" id="ssl:SS1G_09955"/>
<dbReference type="RefSeq" id="XP_001589320.1">
    <property type="nucleotide sequence ID" value="XM_001589270.1"/>
</dbReference>
<protein>
    <submittedName>
        <fullName evidence="1">Uncharacterized protein</fullName>
    </submittedName>
</protein>
<proteinExistence type="predicted"/>
<accession>A7EX94</accession>
<dbReference type="InParanoid" id="A7EX94"/>
<dbReference type="AlphaFoldDB" id="A7EX94"/>
<dbReference type="EMBL" id="CH476634">
    <property type="protein sequence ID" value="EDN94086.1"/>
    <property type="molecule type" value="Genomic_DNA"/>
</dbReference>
<sequence length="197" mass="22110">MIGILDFERSRPLAILRPAVSMFTPIVQMFVGNINQLLRGVCWAVLRLIPEVGNMLASILSKAVLCFVQFVNDPEIFSLSARFCKRWIALGEAVLRPFTYNVSLRAMRRQLNSYYSEIRMRSPASFRAVPSQVQCRDGIHAFCITSNEPPVGVLCAGAHASSWIIGAGLKARISYQLVWTTRKGWMTKSPPIVVMVY</sequence>